<sequence>MKKWLFTASLVLLTACSAPQPPQLNFAPQAFLSTNPIADGKSFTLTSKDVRTAQYVALVDSGRANVIPLHAQQNLRITLENQLAKQLASQGFHTSMTSNNSVTMVLQDALVNVKHSVMENEMDALVVLAVTAETPKGKLVKTYTGTAKRTGVLSASDQDIEMVLNDVTNLVLADIAADKELQNYMRERF</sequence>
<protein>
    <recommendedName>
        <fullName evidence="4">Lipoprotein</fullName>
    </recommendedName>
</protein>
<dbReference type="InterPro" id="IPR005619">
    <property type="entry name" value="Uncharacterised_YajG"/>
</dbReference>
<keyword evidence="3" id="KW-1185">Reference proteome</keyword>
<keyword evidence="1" id="KW-0732">Signal</keyword>
<dbReference type="AlphaFoldDB" id="A0A7X8TRX7"/>
<feature type="signal peptide" evidence="1">
    <location>
        <begin position="1"/>
        <end position="20"/>
    </location>
</feature>
<feature type="chain" id="PRO_5031234089" description="Lipoprotein" evidence="1">
    <location>
        <begin position="21"/>
        <end position="189"/>
    </location>
</feature>
<organism evidence="2 3">
    <name type="scientific">Vibrio agarilyticus</name>
    <dbReference type="NCBI Taxonomy" id="2726741"/>
    <lineage>
        <taxon>Bacteria</taxon>
        <taxon>Pseudomonadati</taxon>
        <taxon>Pseudomonadota</taxon>
        <taxon>Gammaproteobacteria</taxon>
        <taxon>Vibrionales</taxon>
        <taxon>Vibrionaceae</taxon>
        <taxon>Vibrio</taxon>
    </lineage>
</organism>
<proteinExistence type="predicted"/>
<evidence type="ECO:0000313" key="2">
    <source>
        <dbReference type="EMBL" id="NLS13123.1"/>
    </source>
</evidence>
<name>A0A7X8TRX7_9VIBR</name>
<evidence type="ECO:0000313" key="3">
    <source>
        <dbReference type="Proteomes" id="UP000535589"/>
    </source>
</evidence>
<evidence type="ECO:0000256" key="1">
    <source>
        <dbReference type="SAM" id="SignalP"/>
    </source>
</evidence>
<accession>A0A7X8TRX7</accession>
<gene>
    <name evidence="2" type="ORF">HGP28_09500</name>
</gene>
<dbReference type="Proteomes" id="UP000535589">
    <property type="component" value="Unassembled WGS sequence"/>
</dbReference>
<evidence type="ECO:0008006" key="4">
    <source>
        <dbReference type="Google" id="ProtNLM"/>
    </source>
</evidence>
<dbReference type="Pfam" id="PF03923">
    <property type="entry name" value="Lipoprotein_16"/>
    <property type="match status" value="1"/>
</dbReference>
<dbReference type="RefSeq" id="WP_168836221.1">
    <property type="nucleotide sequence ID" value="NZ_JABAIK010000008.1"/>
</dbReference>
<dbReference type="PROSITE" id="PS51257">
    <property type="entry name" value="PROKAR_LIPOPROTEIN"/>
    <property type="match status" value="1"/>
</dbReference>
<dbReference type="EMBL" id="JABAIK010000008">
    <property type="protein sequence ID" value="NLS13123.1"/>
    <property type="molecule type" value="Genomic_DNA"/>
</dbReference>
<reference evidence="2 3" key="1">
    <citation type="submission" date="2020-04" db="EMBL/GenBank/DDBJ databases">
        <title>Vibrio sp. SM6, a novel species isolated from seawater.</title>
        <authorList>
            <person name="Wang X."/>
        </authorList>
    </citation>
    <scope>NUCLEOTIDE SEQUENCE [LARGE SCALE GENOMIC DNA]</scope>
    <source>
        <strain evidence="2 3">SM6</strain>
    </source>
</reference>
<comment type="caution">
    <text evidence="2">The sequence shown here is derived from an EMBL/GenBank/DDBJ whole genome shotgun (WGS) entry which is preliminary data.</text>
</comment>